<gene>
    <name evidence="4" type="ORF">K489DRAFT_311788</name>
</gene>
<keyword evidence="3" id="KW-1185">Reference proteome</keyword>
<dbReference type="Pfam" id="PF25543">
    <property type="entry name" value="zf-CCCH_tandem"/>
    <property type="match status" value="1"/>
</dbReference>
<proteinExistence type="predicted"/>
<dbReference type="Proteomes" id="UP000504637">
    <property type="component" value="Unplaced"/>
</dbReference>
<protein>
    <recommendedName>
        <fullName evidence="5">C3H1-type domain-containing protein</fullName>
    </recommendedName>
</protein>
<dbReference type="PANTHER" id="PTHR37543:SF1">
    <property type="entry name" value="CCCH ZINC FINGER DNA BINDING PROTEIN (AFU_ORTHOLOGUE AFUA_5G12760)"/>
    <property type="match status" value="1"/>
</dbReference>
<evidence type="ECO:0008006" key="5">
    <source>
        <dbReference type="Google" id="ProtNLM"/>
    </source>
</evidence>
<sequence>MAVDFVAQLQDFRDHDARRDSLLAQLVNDFHELQARMNEVTVDLQDEKKSRRIWQKHAEENESIVIEQRLSLNSNNFVVVLIDGDGALFKHELYRLGAEGGRRAAGLLHSSVQDRLKVHYPDHNVSDWAISVFVMCNLEGLAKALHVSQILTERSQLTTFSQAFNLANPLFNYVDVGHGKEHADHKLRELLRFHLANTQCKHIYFAGCHDKGYIPVLEEYSNVAKQAARITLIETTKYYHGFARLGFKTAVMADLFSSTDLTSVAWTTSTMSNQDVYESTGPSKAAVAALPITAAPPLSQGTPPSGASYAAVGKALSATATVVNIAPTAPQTNEKYIYLNADDLRVDKPLPKYSMAAQDQFEKKIQQNGMNFCNRFHLTGICFHVHCAFKHGPKLVPPILTVLKHKARLNACESGSYCEDVDCTSGHHCQHGSSCSYKNFFSQALTQ</sequence>
<evidence type="ECO:0000259" key="2">
    <source>
        <dbReference type="Pfam" id="PF25543"/>
    </source>
</evidence>
<feature type="domain" description="DUF7923" evidence="1">
    <location>
        <begin position="73"/>
        <end position="256"/>
    </location>
</feature>
<evidence type="ECO:0000259" key="1">
    <source>
        <dbReference type="Pfam" id="PF25540"/>
    </source>
</evidence>
<name>A0A6J3MFP8_9PEZI</name>
<dbReference type="InterPro" id="IPR057654">
    <property type="entry name" value="Znf-CCCH_tandem"/>
</dbReference>
<evidence type="ECO:0000313" key="4">
    <source>
        <dbReference type="RefSeq" id="XP_033463709.1"/>
    </source>
</evidence>
<dbReference type="AlphaFoldDB" id="A0A6J3MFP8"/>
<dbReference type="Pfam" id="PF25540">
    <property type="entry name" value="DUF7923"/>
    <property type="match status" value="1"/>
</dbReference>
<accession>A0A6J3MFP8</accession>
<dbReference type="PANTHER" id="PTHR37543">
    <property type="entry name" value="CCCH ZINC FINGER DNA BINDING PROTEIN (AFU_ORTHOLOGUE AFUA_5G12760)"/>
    <property type="match status" value="1"/>
</dbReference>
<feature type="domain" description="Tandem CCCH zinc finger" evidence="2">
    <location>
        <begin position="402"/>
        <end position="438"/>
    </location>
</feature>
<dbReference type="RefSeq" id="XP_033463709.1">
    <property type="nucleotide sequence ID" value="XM_033600809.1"/>
</dbReference>
<reference evidence="4" key="3">
    <citation type="submission" date="2025-08" db="UniProtKB">
        <authorList>
            <consortium name="RefSeq"/>
        </authorList>
    </citation>
    <scope>IDENTIFICATION</scope>
    <source>
        <strain evidence="4">CBS 342.82</strain>
    </source>
</reference>
<reference evidence="4" key="2">
    <citation type="submission" date="2020-04" db="EMBL/GenBank/DDBJ databases">
        <authorList>
            <consortium name="NCBI Genome Project"/>
        </authorList>
    </citation>
    <scope>NUCLEOTIDE SEQUENCE</scope>
    <source>
        <strain evidence="4">CBS 342.82</strain>
    </source>
</reference>
<reference evidence="4" key="1">
    <citation type="submission" date="2020-01" db="EMBL/GenBank/DDBJ databases">
        <authorList>
            <consortium name="DOE Joint Genome Institute"/>
            <person name="Haridas S."/>
            <person name="Albert R."/>
            <person name="Binder M."/>
            <person name="Bloem J."/>
            <person name="Labutti K."/>
            <person name="Salamov A."/>
            <person name="Andreopoulos B."/>
            <person name="Baker S.E."/>
            <person name="Barry K."/>
            <person name="Bills G."/>
            <person name="Bluhm B.H."/>
            <person name="Cannon C."/>
            <person name="Castanera R."/>
            <person name="Culley D.E."/>
            <person name="Daum C."/>
            <person name="Ezra D."/>
            <person name="Gonzalez J.B."/>
            <person name="Henrissat B."/>
            <person name="Kuo A."/>
            <person name="Liang C."/>
            <person name="Lipzen A."/>
            <person name="Lutzoni F."/>
            <person name="Magnuson J."/>
            <person name="Mondo S."/>
            <person name="Nolan M."/>
            <person name="Ohm R."/>
            <person name="Pangilinan J."/>
            <person name="Park H.-J."/>
            <person name="Ramirez L."/>
            <person name="Alfaro M."/>
            <person name="Sun H."/>
            <person name="Tritt A."/>
            <person name="Yoshinaga Y."/>
            <person name="Zwiers L.-H."/>
            <person name="Turgeon B.G."/>
            <person name="Goodwin S.B."/>
            <person name="Spatafora J.W."/>
            <person name="Crous P.W."/>
            <person name="Grigoriev I.V."/>
        </authorList>
    </citation>
    <scope>NUCLEOTIDE SEQUENCE</scope>
    <source>
        <strain evidence="4">CBS 342.82</strain>
    </source>
</reference>
<evidence type="ECO:0000313" key="3">
    <source>
        <dbReference type="Proteomes" id="UP000504637"/>
    </source>
</evidence>
<dbReference type="OrthoDB" id="2270193at2759"/>
<dbReference type="GeneID" id="54358609"/>
<dbReference type="InterPro" id="IPR057683">
    <property type="entry name" value="DUF7923"/>
</dbReference>
<organism evidence="4">
    <name type="scientific">Dissoconium aciculare CBS 342.82</name>
    <dbReference type="NCBI Taxonomy" id="1314786"/>
    <lineage>
        <taxon>Eukaryota</taxon>
        <taxon>Fungi</taxon>
        <taxon>Dikarya</taxon>
        <taxon>Ascomycota</taxon>
        <taxon>Pezizomycotina</taxon>
        <taxon>Dothideomycetes</taxon>
        <taxon>Dothideomycetidae</taxon>
        <taxon>Mycosphaerellales</taxon>
        <taxon>Dissoconiaceae</taxon>
        <taxon>Dissoconium</taxon>
    </lineage>
</organism>